<dbReference type="Proteomes" id="UP000001258">
    <property type="component" value="Chromosome"/>
</dbReference>
<dbReference type="PIR" id="F83878">
    <property type="entry name" value="F83878"/>
</dbReference>
<protein>
    <submittedName>
        <fullName evidence="1">BH1830 protein</fullName>
    </submittedName>
</protein>
<dbReference type="GeneID" id="87599670"/>
<name>Q9KBU4_HALH5</name>
<dbReference type="EMBL" id="BA000004">
    <property type="protein sequence ID" value="BAB05549.1"/>
    <property type="molecule type" value="Genomic_DNA"/>
</dbReference>
<dbReference type="KEGG" id="bha:BH1830"/>
<proteinExistence type="predicted"/>
<dbReference type="AlphaFoldDB" id="Q9KBU4"/>
<organism evidence="1 2">
    <name type="scientific">Halalkalibacterium halodurans (strain ATCC BAA-125 / DSM 18197 / FERM 7344 / JCM 9153 / C-125)</name>
    <name type="common">Bacillus halodurans</name>
    <dbReference type="NCBI Taxonomy" id="272558"/>
    <lineage>
        <taxon>Bacteria</taxon>
        <taxon>Bacillati</taxon>
        <taxon>Bacillota</taxon>
        <taxon>Bacilli</taxon>
        <taxon>Bacillales</taxon>
        <taxon>Bacillaceae</taxon>
        <taxon>Halalkalibacterium (ex Joshi et al. 2022)</taxon>
    </lineage>
</organism>
<reference evidence="1 2" key="1">
    <citation type="journal article" date="2000" name="Nucleic Acids Res.">
        <title>Complete genome sequence of the alkaliphilic bacterium Bacillus halodurans and genomic sequence comparison with Bacillus subtilis.</title>
        <authorList>
            <person name="Takami H."/>
            <person name="Nakasone K."/>
            <person name="Takaki Y."/>
            <person name="Maeno G."/>
            <person name="Sasaki R."/>
            <person name="Masui N."/>
            <person name="Fuji F."/>
            <person name="Hirama C."/>
            <person name="Nakamura Y."/>
            <person name="Ogasawara N."/>
            <person name="Kuhara S."/>
            <person name="Horikoshi K."/>
        </authorList>
    </citation>
    <scope>NUCLEOTIDE SEQUENCE [LARGE SCALE GENOMIC DNA]</scope>
    <source>
        <strain evidence="2">ATCC BAA-125 / DSM 18197 / FERM 7344 / JCM 9153 / C-125</strain>
    </source>
</reference>
<gene>
    <name evidence="1" type="ordered locus">BH1830</name>
</gene>
<dbReference type="STRING" id="272558.gene:10727728"/>
<dbReference type="OrthoDB" id="2942503at2"/>
<accession>Q9KBU4</accession>
<dbReference type="RefSeq" id="WP_010897991.1">
    <property type="nucleotide sequence ID" value="NC_002570.2"/>
</dbReference>
<evidence type="ECO:0000313" key="2">
    <source>
        <dbReference type="Proteomes" id="UP000001258"/>
    </source>
</evidence>
<dbReference type="HOGENOM" id="CLU_3184181_0_0_9"/>
<evidence type="ECO:0000313" key="1">
    <source>
        <dbReference type="EMBL" id="BAB05549.1"/>
    </source>
</evidence>
<sequence length="47" mass="5740">MMQQCFYCQDAIGEGMVYHVPFKWEQDIEEKPMCKECYDEWLEGIKE</sequence>
<keyword evidence="2" id="KW-1185">Reference proteome</keyword>